<feature type="region of interest" description="Disordered" evidence="1">
    <location>
        <begin position="133"/>
        <end position="268"/>
    </location>
</feature>
<name>A0A2J6PXE0_9HELO</name>
<feature type="compositionally biased region" description="Polar residues" evidence="1">
    <location>
        <begin position="189"/>
        <end position="215"/>
    </location>
</feature>
<dbReference type="STRING" id="1745343.A0A2J6PXE0"/>
<feature type="region of interest" description="Disordered" evidence="1">
    <location>
        <begin position="1038"/>
        <end position="1072"/>
    </location>
</feature>
<sequence length="1072" mass="124986">MPPPGSPPQSNAGQDITGKGEPYYSNEDVAILHEIVVLAQELLPNLPERERLPTNALFSAYYDMLPRIGINADHDSRYARVLFKIGGLRGQGTLYEKFEEILSRMGIEIEFDPEDGGEQSSQLDDSQYSLEIATADESPPRDENEDPRHRQRRNSESSAWDAGKILRSQSRRRRNSSSSIAKVKHQADSHQNALQETRSPQQQAPLRTANLQNQKADGPEHNVGTWLKSRPDRPIRGRNRSISTHGSMRIRRRSPSGARRRTHHSSTTRLIPASRDLHTPSELTAITSGFGDDTTSDLAIPPRRYLSDQDADGLMQIKASLLLQQNLSSTVKHHLQRWRDRALQLRKENIHLESVAQRHDKKALLQSALDSWRLLSLQKRQAAETERFFAHIERRAARARDLYLMHVAFTHWSTYVSEQVQRTALARRHIVRTRIFNAWRDITAVNELKVRRQVLKKFFSLWRHCHALASADAQSAVQKYAGDLVKKIYQQWIRNMWAIKAVSSWAEGTKRRTLFRWIVVSHQNWEAHRNAEEERRFQLIRRALRTWRIRIEAQVRQIKEADQYRRHHICLASLRKWCHDTRMVPAKKTVQIDVSSRLLRKVFETWLHRTRQERAAVMIDRKKILQEALTNWQYKSRTSLVQYNIETDTKLTTIYKWTVAKRCTAKRRKKDETVLKESFQAWIQKMRLVKEKMCQQTALAQSLVLHRTHDIVFRHWCSRMEAQRRLEAAATSFRTPRVLRSVVFQWLRQSQHLRQLETWSQDAKFFFLATKTVRRWRASTEASKRERRKAAYAQVRRTVKINLARGVLRAWLEKAKHVGYLTARARETSHNRNIIIGMNIFDRWRAHTEDLAKLEPLWRGNVAKKQFALWRDRSNALREYNSEAILTYKERRQGRTIKKWSLLSLQLRYQTNYAAEICEKNAKRTFRKMFTYWHQKAAQQRPKRKVEILQTDVVAGPLGSTARAEAWSDFGDDLQIDEWARGVDEAAVSSSIPGYLSTPSKRTERVMAVAAKFSTTPKAPLSTPFERHLRAQWSGSLLPPIRKDRGKSTLRMGGGFEDIDESNTNHDLEKGQ</sequence>
<feature type="compositionally biased region" description="Basic residues" evidence="1">
    <location>
        <begin position="248"/>
        <end position="266"/>
    </location>
</feature>
<reference evidence="3 4" key="1">
    <citation type="submission" date="2016-05" db="EMBL/GenBank/DDBJ databases">
        <title>A degradative enzymes factory behind the ericoid mycorrhizal symbiosis.</title>
        <authorList>
            <consortium name="DOE Joint Genome Institute"/>
            <person name="Martino E."/>
            <person name="Morin E."/>
            <person name="Grelet G."/>
            <person name="Kuo A."/>
            <person name="Kohler A."/>
            <person name="Daghino S."/>
            <person name="Barry K."/>
            <person name="Choi C."/>
            <person name="Cichocki N."/>
            <person name="Clum A."/>
            <person name="Copeland A."/>
            <person name="Hainaut M."/>
            <person name="Haridas S."/>
            <person name="Labutti K."/>
            <person name="Lindquist E."/>
            <person name="Lipzen A."/>
            <person name="Khouja H.-R."/>
            <person name="Murat C."/>
            <person name="Ohm R."/>
            <person name="Olson A."/>
            <person name="Spatafora J."/>
            <person name="Veneault-Fourrey C."/>
            <person name="Henrissat B."/>
            <person name="Grigoriev I."/>
            <person name="Martin F."/>
            <person name="Perotto S."/>
        </authorList>
    </citation>
    <scope>NUCLEOTIDE SEQUENCE [LARGE SCALE GENOMIC DNA]</scope>
    <source>
        <strain evidence="3 4">UAMH 7357</strain>
    </source>
</reference>
<gene>
    <name evidence="3" type="ORF">NA56DRAFT_217275</name>
</gene>
<dbReference type="AlphaFoldDB" id="A0A2J6PXE0"/>
<dbReference type="InterPro" id="IPR013665">
    <property type="entry name" value="Sfi1_dom"/>
</dbReference>
<dbReference type="EMBL" id="KZ613492">
    <property type="protein sequence ID" value="PMD18699.1"/>
    <property type="molecule type" value="Genomic_DNA"/>
</dbReference>
<dbReference type="OrthoDB" id="5215300at2759"/>
<feature type="region of interest" description="Disordered" evidence="1">
    <location>
        <begin position="1"/>
        <end position="20"/>
    </location>
</feature>
<evidence type="ECO:0000313" key="4">
    <source>
        <dbReference type="Proteomes" id="UP000235672"/>
    </source>
</evidence>
<dbReference type="Pfam" id="PF08457">
    <property type="entry name" value="Sfi1"/>
    <property type="match status" value="1"/>
</dbReference>
<evidence type="ECO:0000313" key="3">
    <source>
        <dbReference type="EMBL" id="PMD18699.1"/>
    </source>
</evidence>
<dbReference type="Proteomes" id="UP000235672">
    <property type="component" value="Unassembled WGS sequence"/>
</dbReference>
<proteinExistence type="predicted"/>
<accession>A0A2J6PXE0</accession>
<feature type="compositionally biased region" description="Basic and acidic residues" evidence="1">
    <location>
        <begin position="138"/>
        <end position="148"/>
    </location>
</feature>
<evidence type="ECO:0000256" key="1">
    <source>
        <dbReference type="SAM" id="MobiDB-lite"/>
    </source>
</evidence>
<feature type="domain" description="Sfi1 spindle body" evidence="2">
    <location>
        <begin position="378"/>
        <end position="937"/>
    </location>
</feature>
<protein>
    <submittedName>
        <fullName evidence="3">Sfi1-domain-containing protein</fullName>
    </submittedName>
</protein>
<evidence type="ECO:0000259" key="2">
    <source>
        <dbReference type="Pfam" id="PF08457"/>
    </source>
</evidence>
<keyword evidence="4" id="KW-1185">Reference proteome</keyword>
<feature type="compositionally biased region" description="Basic and acidic residues" evidence="1">
    <location>
        <begin position="1063"/>
        <end position="1072"/>
    </location>
</feature>
<organism evidence="3 4">
    <name type="scientific">Hyaloscypha hepaticicola</name>
    <dbReference type="NCBI Taxonomy" id="2082293"/>
    <lineage>
        <taxon>Eukaryota</taxon>
        <taxon>Fungi</taxon>
        <taxon>Dikarya</taxon>
        <taxon>Ascomycota</taxon>
        <taxon>Pezizomycotina</taxon>
        <taxon>Leotiomycetes</taxon>
        <taxon>Helotiales</taxon>
        <taxon>Hyaloscyphaceae</taxon>
        <taxon>Hyaloscypha</taxon>
    </lineage>
</organism>